<gene>
    <name evidence="1" type="ORF">CMV_001010</name>
</gene>
<protein>
    <submittedName>
        <fullName evidence="1">Uncharacterized protein</fullName>
    </submittedName>
</protein>
<name>A0A8J4RWC2_9ROSI</name>
<dbReference type="Proteomes" id="UP000737018">
    <property type="component" value="Unassembled WGS sequence"/>
</dbReference>
<reference evidence="1" key="1">
    <citation type="submission" date="2020-03" db="EMBL/GenBank/DDBJ databases">
        <title>Castanea mollissima Vanexum genome sequencing.</title>
        <authorList>
            <person name="Staton M."/>
        </authorList>
    </citation>
    <scope>NUCLEOTIDE SEQUENCE</scope>
    <source>
        <tissue evidence="1">Leaf</tissue>
    </source>
</reference>
<evidence type="ECO:0000313" key="1">
    <source>
        <dbReference type="EMBL" id="KAF3975754.1"/>
    </source>
</evidence>
<keyword evidence="2" id="KW-1185">Reference proteome</keyword>
<accession>A0A8J4RWC2</accession>
<comment type="caution">
    <text evidence="1">The sequence shown here is derived from an EMBL/GenBank/DDBJ whole genome shotgun (WGS) entry which is preliminary data.</text>
</comment>
<proteinExistence type="predicted"/>
<sequence>MGIYPTSLLKSCIMATWHRIRMTPVKTILIKFSVPLQLRIFLGVPSTQDCAPSSLGLRFFCSEIYFQKS</sequence>
<organism evidence="1 2">
    <name type="scientific">Castanea mollissima</name>
    <name type="common">Chinese chestnut</name>
    <dbReference type="NCBI Taxonomy" id="60419"/>
    <lineage>
        <taxon>Eukaryota</taxon>
        <taxon>Viridiplantae</taxon>
        <taxon>Streptophyta</taxon>
        <taxon>Embryophyta</taxon>
        <taxon>Tracheophyta</taxon>
        <taxon>Spermatophyta</taxon>
        <taxon>Magnoliopsida</taxon>
        <taxon>eudicotyledons</taxon>
        <taxon>Gunneridae</taxon>
        <taxon>Pentapetalae</taxon>
        <taxon>rosids</taxon>
        <taxon>fabids</taxon>
        <taxon>Fagales</taxon>
        <taxon>Fagaceae</taxon>
        <taxon>Castanea</taxon>
    </lineage>
</organism>
<dbReference type="AlphaFoldDB" id="A0A8J4RWC2"/>
<evidence type="ECO:0000313" key="2">
    <source>
        <dbReference type="Proteomes" id="UP000737018"/>
    </source>
</evidence>
<dbReference type="EMBL" id="JRKL02000057">
    <property type="protein sequence ID" value="KAF3975754.1"/>
    <property type="molecule type" value="Genomic_DNA"/>
</dbReference>